<reference evidence="2" key="1">
    <citation type="journal article" date="2019" name="Int. J. Syst. Evol. Microbiol.">
        <title>The Global Catalogue of Microorganisms (GCM) 10K type strain sequencing project: providing services to taxonomists for standard genome sequencing and annotation.</title>
        <authorList>
            <consortium name="The Broad Institute Genomics Platform"/>
            <consortium name="The Broad Institute Genome Sequencing Center for Infectious Disease"/>
            <person name="Wu L."/>
            <person name="Ma J."/>
        </authorList>
    </citation>
    <scope>NUCLEOTIDE SEQUENCE [LARGE SCALE GENOMIC DNA]</scope>
    <source>
        <strain evidence="2">JCM 17759</strain>
    </source>
</reference>
<organism evidence="1 2">
    <name type="scientific">Novipirellula rosea</name>
    <dbReference type="NCBI Taxonomy" id="1031540"/>
    <lineage>
        <taxon>Bacteria</taxon>
        <taxon>Pseudomonadati</taxon>
        <taxon>Planctomycetota</taxon>
        <taxon>Planctomycetia</taxon>
        <taxon>Pirellulales</taxon>
        <taxon>Pirellulaceae</taxon>
        <taxon>Novipirellula</taxon>
    </lineage>
</organism>
<gene>
    <name evidence="1" type="ORF">GCM10023156_62860</name>
</gene>
<sequence length="111" mass="12456">MELTMTDTKTTKTQAKPETTIRRGAVAASIWKRQAPSGFEYFDFSLSRAWKAKSSGRDGYSMNFFSDNEEALGEVIHEAASWIAEKQAALQASKQNEFEVADRCTSHDEIL</sequence>
<evidence type="ECO:0000313" key="1">
    <source>
        <dbReference type="EMBL" id="GAA4470012.1"/>
    </source>
</evidence>
<comment type="caution">
    <text evidence="1">The sequence shown here is derived from an EMBL/GenBank/DDBJ whole genome shotgun (WGS) entry which is preliminary data.</text>
</comment>
<accession>A0ABP8NR77</accession>
<name>A0ABP8NR77_9BACT</name>
<proteinExistence type="predicted"/>
<keyword evidence="2" id="KW-1185">Reference proteome</keyword>
<protein>
    <submittedName>
        <fullName evidence="1">Uncharacterized protein</fullName>
    </submittedName>
</protein>
<dbReference type="EMBL" id="BAABGA010000107">
    <property type="protein sequence ID" value="GAA4470012.1"/>
    <property type="molecule type" value="Genomic_DNA"/>
</dbReference>
<evidence type="ECO:0000313" key="2">
    <source>
        <dbReference type="Proteomes" id="UP001500840"/>
    </source>
</evidence>
<dbReference type="Proteomes" id="UP001500840">
    <property type="component" value="Unassembled WGS sequence"/>
</dbReference>